<keyword evidence="2" id="KW-1185">Reference proteome</keyword>
<dbReference type="AlphaFoldDB" id="A0AAV5HP14"/>
<accession>A0AAV5HP14</accession>
<proteinExistence type="predicted"/>
<sequence length="91" mass="10953">MLKEDYQEVETITCFFSTRLFCNSGNILRCWEYGKWGRNGEFRMGFHRARWLNGWLRMKGFSRGDQWRLDTCVDRLEKALMLKRASHLLSP</sequence>
<comment type="caution">
    <text evidence="1">The sequence shown here is derived from an EMBL/GenBank/DDBJ whole genome shotgun (WGS) entry which is preliminary data.</text>
</comment>
<dbReference type="EMBL" id="BPVZ01000002">
    <property type="protein sequence ID" value="GKU88242.1"/>
    <property type="molecule type" value="Genomic_DNA"/>
</dbReference>
<evidence type="ECO:0000313" key="2">
    <source>
        <dbReference type="Proteomes" id="UP001054252"/>
    </source>
</evidence>
<dbReference type="Proteomes" id="UP001054252">
    <property type="component" value="Unassembled WGS sequence"/>
</dbReference>
<name>A0AAV5HP14_9ROSI</name>
<gene>
    <name evidence="1" type="ORF">SLEP1_g2528</name>
</gene>
<evidence type="ECO:0000313" key="1">
    <source>
        <dbReference type="EMBL" id="GKU88242.1"/>
    </source>
</evidence>
<organism evidence="1 2">
    <name type="scientific">Rubroshorea leprosula</name>
    <dbReference type="NCBI Taxonomy" id="152421"/>
    <lineage>
        <taxon>Eukaryota</taxon>
        <taxon>Viridiplantae</taxon>
        <taxon>Streptophyta</taxon>
        <taxon>Embryophyta</taxon>
        <taxon>Tracheophyta</taxon>
        <taxon>Spermatophyta</taxon>
        <taxon>Magnoliopsida</taxon>
        <taxon>eudicotyledons</taxon>
        <taxon>Gunneridae</taxon>
        <taxon>Pentapetalae</taxon>
        <taxon>rosids</taxon>
        <taxon>malvids</taxon>
        <taxon>Malvales</taxon>
        <taxon>Dipterocarpaceae</taxon>
        <taxon>Rubroshorea</taxon>
    </lineage>
</organism>
<protein>
    <submittedName>
        <fullName evidence="1">Uncharacterized protein</fullName>
    </submittedName>
</protein>
<reference evidence="1 2" key="1">
    <citation type="journal article" date="2021" name="Commun. Biol.">
        <title>The genome of Shorea leprosula (Dipterocarpaceae) highlights the ecological relevance of drought in aseasonal tropical rainforests.</title>
        <authorList>
            <person name="Ng K.K.S."/>
            <person name="Kobayashi M.J."/>
            <person name="Fawcett J.A."/>
            <person name="Hatakeyama M."/>
            <person name="Paape T."/>
            <person name="Ng C.H."/>
            <person name="Ang C.C."/>
            <person name="Tnah L.H."/>
            <person name="Lee C.T."/>
            <person name="Nishiyama T."/>
            <person name="Sese J."/>
            <person name="O'Brien M.J."/>
            <person name="Copetti D."/>
            <person name="Mohd Noor M.I."/>
            <person name="Ong R.C."/>
            <person name="Putra M."/>
            <person name="Sireger I.Z."/>
            <person name="Indrioko S."/>
            <person name="Kosugi Y."/>
            <person name="Izuno A."/>
            <person name="Isagi Y."/>
            <person name="Lee S.L."/>
            <person name="Shimizu K.K."/>
        </authorList>
    </citation>
    <scope>NUCLEOTIDE SEQUENCE [LARGE SCALE GENOMIC DNA]</scope>
    <source>
        <strain evidence="1">214</strain>
    </source>
</reference>